<sequence length="128" mass="12369">MPAPPNRAVLLLLLLLFSALALPPPTATTAPAPAIVIGGDGTIRPSGTLTITHAPAATGQIVAATPGSTLGGGAGHPPSEAAGVVGTGLTVGFAALAAVVGVAVMVRVWWVRRLGEGGGEGRGGEGLR</sequence>
<organism evidence="3 4">
    <name type="scientific">Phialemonium atrogriseum</name>
    <dbReference type="NCBI Taxonomy" id="1093897"/>
    <lineage>
        <taxon>Eukaryota</taxon>
        <taxon>Fungi</taxon>
        <taxon>Dikarya</taxon>
        <taxon>Ascomycota</taxon>
        <taxon>Pezizomycotina</taxon>
        <taxon>Sordariomycetes</taxon>
        <taxon>Sordariomycetidae</taxon>
        <taxon>Cephalothecales</taxon>
        <taxon>Cephalothecaceae</taxon>
        <taxon>Phialemonium</taxon>
    </lineage>
</organism>
<proteinExistence type="predicted"/>
<protein>
    <submittedName>
        <fullName evidence="3">Uncharacterized protein</fullName>
    </submittedName>
</protein>
<keyword evidence="1" id="KW-0812">Transmembrane</keyword>
<evidence type="ECO:0000313" key="3">
    <source>
        <dbReference type="EMBL" id="KAK1767236.1"/>
    </source>
</evidence>
<gene>
    <name evidence="3" type="ORF">QBC33DRAFT_559362</name>
</gene>
<dbReference type="GeneID" id="85313155"/>
<keyword evidence="1" id="KW-0472">Membrane</keyword>
<evidence type="ECO:0000256" key="1">
    <source>
        <dbReference type="SAM" id="Phobius"/>
    </source>
</evidence>
<keyword evidence="1" id="KW-1133">Transmembrane helix</keyword>
<comment type="caution">
    <text evidence="3">The sequence shown here is derived from an EMBL/GenBank/DDBJ whole genome shotgun (WGS) entry which is preliminary data.</text>
</comment>
<reference evidence="3" key="1">
    <citation type="submission" date="2023-06" db="EMBL/GenBank/DDBJ databases">
        <title>Genome-scale phylogeny and comparative genomics of the fungal order Sordariales.</title>
        <authorList>
            <consortium name="Lawrence Berkeley National Laboratory"/>
            <person name="Hensen N."/>
            <person name="Bonometti L."/>
            <person name="Westerberg I."/>
            <person name="Brannstrom I.O."/>
            <person name="Guillou S."/>
            <person name="Cros-Aarteil S."/>
            <person name="Calhoun S."/>
            <person name="Haridas S."/>
            <person name="Kuo A."/>
            <person name="Mondo S."/>
            <person name="Pangilinan J."/>
            <person name="Riley R."/>
            <person name="Labutti K."/>
            <person name="Andreopoulos B."/>
            <person name="Lipzen A."/>
            <person name="Chen C."/>
            <person name="Yanf M."/>
            <person name="Daum C."/>
            <person name="Ng V."/>
            <person name="Clum A."/>
            <person name="Steindorff A."/>
            <person name="Ohm R."/>
            <person name="Martin F."/>
            <person name="Silar P."/>
            <person name="Natvig D."/>
            <person name="Lalanne C."/>
            <person name="Gautier V."/>
            <person name="Ament-Velasquez S.L."/>
            <person name="Kruys A."/>
            <person name="Hutchinson M.I."/>
            <person name="Powell A.J."/>
            <person name="Barry K."/>
            <person name="Miller A.N."/>
            <person name="Grigoriev I.V."/>
            <person name="Debuchy R."/>
            <person name="Gladieux P."/>
            <person name="Thoren M.H."/>
            <person name="Johannesson H."/>
        </authorList>
    </citation>
    <scope>NUCLEOTIDE SEQUENCE</scope>
    <source>
        <strain evidence="3">8032-3</strain>
    </source>
</reference>
<dbReference type="RefSeq" id="XP_060283449.1">
    <property type="nucleotide sequence ID" value="XM_060429968.1"/>
</dbReference>
<feature type="signal peptide" evidence="2">
    <location>
        <begin position="1"/>
        <end position="21"/>
    </location>
</feature>
<feature type="chain" id="PRO_5042542342" evidence="2">
    <location>
        <begin position="22"/>
        <end position="128"/>
    </location>
</feature>
<evidence type="ECO:0000256" key="2">
    <source>
        <dbReference type="SAM" id="SignalP"/>
    </source>
</evidence>
<evidence type="ECO:0000313" key="4">
    <source>
        <dbReference type="Proteomes" id="UP001244011"/>
    </source>
</evidence>
<name>A0AAJ0BZR3_9PEZI</name>
<keyword evidence="2" id="KW-0732">Signal</keyword>
<keyword evidence="4" id="KW-1185">Reference proteome</keyword>
<dbReference type="Proteomes" id="UP001244011">
    <property type="component" value="Unassembled WGS sequence"/>
</dbReference>
<dbReference type="EMBL" id="MU839009">
    <property type="protein sequence ID" value="KAK1767236.1"/>
    <property type="molecule type" value="Genomic_DNA"/>
</dbReference>
<feature type="transmembrane region" description="Helical" evidence="1">
    <location>
        <begin position="81"/>
        <end position="106"/>
    </location>
</feature>
<dbReference type="AlphaFoldDB" id="A0AAJ0BZR3"/>
<accession>A0AAJ0BZR3</accession>